<dbReference type="PIRSF" id="PIRSF038980">
    <property type="entry name" value="A2M_bac"/>
    <property type="match status" value="1"/>
</dbReference>
<dbReference type="InterPro" id="IPR041203">
    <property type="entry name" value="Bact_A2M_MG5"/>
</dbReference>
<dbReference type="EMBL" id="JBBYXI010000001">
    <property type="protein sequence ID" value="MEN3930075.1"/>
    <property type="molecule type" value="Genomic_DNA"/>
</dbReference>
<dbReference type="SMART" id="SM01360">
    <property type="entry name" value="A2M"/>
    <property type="match status" value="1"/>
</dbReference>
<dbReference type="InterPro" id="IPR011625">
    <property type="entry name" value="A2M_N_BRD"/>
</dbReference>
<gene>
    <name evidence="5" type="ORF">WJT86_03245</name>
</gene>
<dbReference type="InterPro" id="IPR041246">
    <property type="entry name" value="Bact_MG10"/>
</dbReference>
<feature type="domain" description="Alpha-2-macroglobulin" evidence="4">
    <location>
        <begin position="1083"/>
        <end position="1172"/>
    </location>
</feature>
<dbReference type="SMART" id="SM01419">
    <property type="entry name" value="Thiol-ester_cl"/>
    <property type="match status" value="1"/>
</dbReference>
<evidence type="ECO:0000256" key="2">
    <source>
        <dbReference type="ARBA" id="ARBA00022729"/>
    </source>
</evidence>
<feature type="domain" description="Alpha-2-macroglobulin bait region" evidence="3">
    <location>
        <begin position="878"/>
        <end position="1022"/>
    </location>
</feature>
<dbReference type="InterPro" id="IPR041462">
    <property type="entry name" value="Bact_A2M_MG6"/>
</dbReference>
<dbReference type="SMART" id="SM01359">
    <property type="entry name" value="A2M_N_2"/>
    <property type="match status" value="1"/>
</dbReference>
<organism evidence="5 6">
    <name type="scientific">Hohaiivirga grylli</name>
    <dbReference type="NCBI Taxonomy" id="3133970"/>
    <lineage>
        <taxon>Bacteria</taxon>
        <taxon>Pseudomonadati</taxon>
        <taxon>Pseudomonadota</taxon>
        <taxon>Alphaproteobacteria</taxon>
        <taxon>Hyphomicrobiales</taxon>
        <taxon>Methylobacteriaceae</taxon>
        <taxon>Hohaiivirga</taxon>
    </lineage>
</organism>
<proteinExistence type="inferred from homology"/>
<dbReference type="CDD" id="cd02891">
    <property type="entry name" value="A2M_like"/>
    <property type="match status" value="1"/>
</dbReference>
<dbReference type="Pfam" id="PF11974">
    <property type="entry name" value="bMG3"/>
    <property type="match status" value="1"/>
</dbReference>
<dbReference type="Pfam" id="PF17973">
    <property type="entry name" value="bMG10"/>
    <property type="match status" value="1"/>
</dbReference>
<evidence type="ECO:0000259" key="4">
    <source>
        <dbReference type="SMART" id="SM01360"/>
    </source>
</evidence>
<dbReference type="InterPro" id="IPR051802">
    <property type="entry name" value="YfhM-like"/>
</dbReference>
<dbReference type="InterPro" id="IPR047565">
    <property type="entry name" value="Alpha-macroglob_thiol-ester_cl"/>
</dbReference>
<dbReference type="Gene3D" id="1.50.10.20">
    <property type="match status" value="1"/>
</dbReference>
<sequence length="1750" mass="191690">MFRKLFNVLLISFIILIPSLASAEKLYVRKDMDYDFAQLEALLLKNASQREATDDKNLYVARTIINSNRAQAFSILGHYLLENHKSSASWLEVSKTLYAISTSAQSDRYTFSRQARTAAYQAYIVAKTPSEEANALVLLAQQYEARYDWRDALNAYSASLKIEHNPRVAATYATLREKYGFKYNDYQLESNTANPKICFSFSENLEQGRIDYSSFVTVREVTNPAIAISGRQLCVEGLKHGQTYNITLRQGIPSVVDETLRNPVNITAEIPDRAPQVSVIGKTYVLPATGQNGLPLTSVNTTKLDLEVYRIGDRNIVPAIRSENFLNQISGYTEKDIGLNSGVKVWSGTLDTQYDLNKDVVTTFPVAEALGKMEPGVYVLVAVPHSEKKSTDTSSSEDEYDESAWEQKATQWFVVSDLGITAFKGKDGIHVFARSLSSAQPIGKAEVRLLARNNDLLATKQLEAFGHVAFDPGLSRGTGALEPGMVVVATENDYNFINLNQTAFDLSDRGVKGRVASGAIDVYTYTERGVYRPNETVHITALMRDGQGLAVEKLPLTAIIRRPDGVEFRKVQVEDMGLGGRTLSLAIPADASHGTWRVAFYTDPKAAPVGSTTFLVEDYVAERLELNLTSQQKALHSGETGSIDIATRFLFGAASNNLRVTGEYSITQVSNSSLPALAGYVTGLSDEEPQTINGEIEGEIYTDEEGKASLSFAVPEITSTKPSEITISVEVAEDGGRAVRRSLTLPILPSGAIVGIKSAAEEIEGDKPAAFNAIIANQNGDTLAAGKIKWTLFRIERNYQWSNSDGRWSYDAIKNKIKVSEGIVSSDGKSPAVISTDVGWGSYILEASAPDFGQAAQASIQFYAGYSGDQTADTPDLLEMTLDKAAYQAGEQMQVKLSSRFDGQATLAVVSDKVRDIQVINVSKNGTNVTLPVKAEWGAGAYLVAIAHRPLDTVAKRLPGRALGLTWFEVDQDKRKLSVQIKAPASTLPGQETIIPVEINGAEKDEDLYVTLTAVDVGILNLTRYDSPNPTKYFFGQKQLSADILDLYGYLIDGMQGTRGAYRSGGDELPNKYDALPPTEEPLALFSGIVKVGPDGIAHIPLKLPAFNGSGRLMAVAWTKSRVGNASFDMAIRDPVVTLVTLPRFLSIGDQTNLYLQINNVEGPDGDYIAEFTVDERLTASPADLKKSLTLKKGQKTSLTVPVAALEYGKSVINMTLKGPQNDDTPINIHRSYNLGILPGTISNTHRITRTLKPSESLTLSSDLLENIIPGTGAATVSVSMLSELDVPGLLRELDRYPYGCTEQLVSRALPLLYLNSLAVTNAMATDDDVNERINNTIDRILTRQNTNGSFNTWSNGSNYWLDAYVADFLTRAREMKFSVPDQAFNRSLERLRNLVANTTQIEQNTPSLAYATYVLARNGRPVMGDLKYMVDTKMTAFKSPMALGQLASALSMLGDQERANKAFMAAEKALGNKTEERLYYYNYGSTLRDTAAVLALGTESKFSKESLSRLSKEVAIMTALRRYTSTQEKSWMVLAAQALTEASKDITLDIDGTSKQAPLYRSYRDTTLASKSVKVTNTSKQDIKAIINVLGNPLVPEPAVSQGYKVERNYYDLSGERVNPATVIQGTRLVTVITVTEQSATNANLLVVDRLPAGFEIDNPNLVDGSKSDKLGWVKNTVDATHTEYRDDRLVASFDRTYQSPRTFNIAYIVRAVSVGKYMHPSATAEDMYAPEKFGRSEFGSVEVISSEP</sequence>
<dbReference type="PANTHER" id="PTHR40094:SF1">
    <property type="entry name" value="UBIQUITIN DOMAIN-CONTAINING PROTEIN"/>
    <property type="match status" value="1"/>
</dbReference>
<accession>A0ABV0BGG6</accession>
<dbReference type="InterPro" id="IPR026284">
    <property type="entry name" value="A2MG_proteobact"/>
</dbReference>
<dbReference type="InterPro" id="IPR021868">
    <property type="entry name" value="Alpha_2_Macroglob_MG3"/>
</dbReference>
<dbReference type="Pfam" id="PF01835">
    <property type="entry name" value="MG2"/>
    <property type="match status" value="1"/>
</dbReference>
<dbReference type="InterPro" id="IPR008930">
    <property type="entry name" value="Terpenoid_cyclase/PrenylTrfase"/>
</dbReference>
<evidence type="ECO:0000256" key="1">
    <source>
        <dbReference type="ARBA" id="ARBA00010556"/>
    </source>
</evidence>
<keyword evidence="2" id="KW-0732">Signal</keyword>
<protein>
    <submittedName>
        <fullName evidence="5">Alpha-2-macroglobulin</fullName>
    </submittedName>
</protein>
<dbReference type="Pfam" id="PF17962">
    <property type="entry name" value="bMG6"/>
    <property type="match status" value="1"/>
</dbReference>
<dbReference type="InterPro" id="IPR002890">
    <property type="entry name" value="MG2"/>
</dbReference>
<dbReference type="PANTHER" id="PTHR40094">
    <property type="entry name" value="ALPHA-2-MACROGLOBULIN HOMOLOG"/>
    <property type="match status" value="1"/>
</dbReference>
<dbReference type="SUPFAM" id="SSF48239">
    <property type="entry name" value="Terpenoid cyclases/Protein prenyltransferases"/>
    <property type="match status" value="1"/>
</dbReference>
<dbReference type="InterPro" id="IPR049120">
    <property type="entry name" value="A2M_bMG2"/>
</dbReference>
<evidence type="ECO:0000259" key="3">
    <source>
        <dbReference type="SMART" id="SM01359"/>
    </source>
</evidence>
<dbReference type="Pfam" id="PF21142">
    <property type="entry name" value="A2M_bMG2"/>
    <property type="match status" value="1"/>
</dbReference>
<dbReference type="InterPro" id="IPR001599">
    <property type="entry name" value="Macroglobln_a2"/>
</dbReference>
<dbReference type="Proteomes" id="UP001418637">
    <property type="component" value="Unassembled WGS sequence"/>
</dbReference>
<dbReference type="Pfam" id="PF17972">
    <property type="entry name" value="bMG5"/>
    <property type="match status" value="1"/>
</dbReference>
<evidence type="ECO:0000313" key="5">
    <source>
        <dbReference type="EMBL" id="MEN3930075.1"/>
    </source>
</evidence>
<dbReference type="Gene3D" id="2.60.40.1930">
    <property type="match status" value="1"/>
</dbReference>
<dbReference type="RefSeq" id="WP_346336049.1">
    <property type="nucleotide sequence ID" value="NZ_JBBYXI010000001.1"/>
</dbReference>
<reference evidence="5 6" key="1">
    <citation type="submission" date="2024-04" db="EMBL/GenBank/DDBJ databases">
        <title>A novel species isolated from cricket.</title>
        <authorList>
            <person name="Wang H.-C."/>
        </authorList>
    </citation>
    <scope>NUCLEOTIDE SEQUENCE [LARGE SCALE GENOMIC DNA]</scope>
    <source>
        <strain evidence="5 6">WL0021</strain>
    </source>
</reference>
<evidence type="ECO:0000313" key="6">
    <source>
        <dbReference type="Proteomes" id="UP001418637"/>
    </source>
</evidence>
<name>A0ABV0BGG6_9HYPH</name>
<keyword evidence="6" id="KW-1185">Reference proteome</keyword>
<dbReference type="Pfam" id="PF07703">
    <property type="entry name" value="A2M_BRD"/>
    <property type="match status" value="1"/>
</dbReference>
<comment type="similarity">
    <text evidence="1">Belongs to the protease inhibitor I39 (alpha-2-macroglobulin) family. Bacterial alpha-2-macroglobulin subfamily.</text>
</comment>
<comment type="caution">
    <text evidence="5">The sequence shown here is derived from an EMBL/GenBank/DDBJ whole genome shotgun (WGS) entry which is preliminary data.</text>
</comment>